<proteinExistence type="predicted"/>
<gene>
    <name evidence="1" type="ORF">SAMN05660909_00868</name>
</gene>
<dbReference type="Proteomes" id="UP000199656">
    <property type="component" value="Unassembled WGS sequence"/>
</dbReference>
<dbReference type="InterPro" id="IPR011466">
    <property type="entry name" value="DUF1572"/>
</dbReference>
<name>A0A1H3YN78_9BACT</name>
<dbReference type="STRING" id="408074.SAMN05660909_00868"/>
<dbReference type="AlphaFoldDB" id="A0A1H3YN78"/>
<evidence type="ECO:0000313" key="2">
    <source>
        <dbReference type="Proteomes" id="UP000199656"/>
    </source>
</evidence>
<sequence length="176" mass="19898">MTIGQIYLKSVVQRLDTHRLLGTTTLLRLNTEQLNWEPQGSPNSIAIIVQHMHGNMLSRWTDFLTSDGEKPGRERDKEFVAQAPTAEQVMAKWNEGWECMLQAITALTPDDLDKTVYIRSEPHSVIDAINRQLAHIPYHVGQIVYIGKMILGENWESLSIPKGGSAQFNQTKMGNK</sequence>
<protein>
    <recommendedName>
        <fullName evidence="3">DUF1572 domain-containing protein</fullName>
    </recommendedName>
</protein>
<dbReference type="RefSeq" id="WP_089759055.1">
    <property type="nucleotide sequence ID" value="NZ_BKAT01000001.1"/>
</dbReference>
<evidence type="ECO:0000313" key="1">
    <source>
        <dbReference type="EMBL" id="SEA12985.1"/>
    </source>
</evidence>
<reference evidence="2" key="1">
    <citation type="submission" date="2016-10" db="EMBL/GenBank/DDBJ databases">
        <authorList>
            <person name="Varghese N."/>
            <person name="Submissions S."/>
        </authorList>
    </citation>
    <scope>NUCLEOTIDE SEQUENCE [LARGE SCALE GENOMIC DNA]</scope>
    <source>
        <strain evidence="2">DSM 23920</strain>
    </source>
</reference>
<dbReference type="OrthoDB" id="68731at2"/>
<dbReference type="Pfam" id="PF07609">
    <property type="entry name" value="DUF1572"/>
    <property type="match status" value="1"/>
</dbReference>
<dbReference type="InterPro" id="IPR034660">
    <property type="entry name" value="DinB/YfiT-like"/>
</dbReference>
<organism evidence="1 2">
    <name type="scientific">Chitinophaga terrae</name>
    <name type="common">ex Kim and Jung 2007</name>
    <dbReference type="NCBI Taxonomy" id="408074"/>
    <lineage>
        <taxon>Bacteria</taxon>
        <taxon>Pseudomonadati</taxon>
        <taxon>Bacteroidota</taxon>
        <taxon>Chitinophagia</taxon>
        <taxon>Chitinophagales</taxon>
        <taxon>Chitinophagaceae</taxon>
        <taxon>Chitinophaga</taxon>
    </lineage>
</organism>
<keyword evidence="2" id="KW-1185">Reference proteome</keyword>
<dbReference type="EMBL" id="FNRL01000003">
    <property type="protein sequence ID" value="SEA12985.1"/>
    <property type="molecule type" value="Genomic_DNA"/>
</dbReference>
<accession>A0A1H3YN78</accession>
<dbReference type="Gene3D" id="1.20.120.450">
    <property type="entry name" value="dinb family like domain"/>
    <property type="match status" value="1"/>
</dbReference>
<evidence type="ECO:0008006" key="3">
    <source>
        <dbReference type="Google" id="ProtNLM"/>
    </source>
</evidence>
<dbReference type="SUPFAM" id="SSF109854">
    <property type="entry name" value="DinB/YfiT-like putative metalloenzymes"/>
    <property type="match status" value="1"/>
</dbReference>